<dbReference type="AlphaFoldDB" id="A0A927PLB4"/>
<evidence type="ECO:0000259" key="1">
    <source>
        <dbReference type="PROSITE" id="PS50987"/>
    </source>
</evidence>
<keyword evidence="3" id="KW-1185">Reference proteome</keyword>
<reference evidence="2" key="1">
    <citation type="submission" date="2020-09" db="EMBL/GenBank/DDBJ databases">
        <title>Hoyosella lacisalsi sp. nov., a halotolerant actinobacterium isolated from soil of Lake Gudzhirganskoe.</title>
        <authorList>
            <person name="Yang Q."/>
            <person name="Guo P.Y."/>
            <person name="Liu S.W."/>
            <person name="Li F.N."/>
            <person name="Sun C.H."/>
        </authorList>
    </citation>
    <scope>NUCLEOTIDE SEQUENCE</scope>
    <source>
        <strain evidence="2">G463</strain>
    </source>
</reference>
<dbReference type="CDD" id="cd00090">
    <property type="entry name" value="HTH_ARSR"/>
    <property type="match status" value="1"/>
</dbReference>
<evidence type="ECO:0000313" key="2">
    <source>
        <dbReference type="EMBL" id="MBD8506930.1"/>
    </source>
</evidence>
<accession>A0A927PLB4</accession>
<organism evidence="2 3">
    <name type="scientific">Lolliginicoccus lacisalsi</name>
    <dbReference type="NCBI Taxonomy" id="2742202"/>
    <lineage>
        <taxon>Bacteria</taxon>
        <taxon>Bacillati</taxon>
        <taxon>Actinomycetota</taxon>
        <taxon>Actinomycetes</taxon>
        <taxon>Mycobacteriales</taxon>
        <taxon>Hoyosellaceae</taxon>
        <taxon>Lolliginicoccus</taxon>
    </lineage>
</organism>
<dbReference type="InterPro" id="IPR036390">
    <property type="entry name" value="WH_DNA-bd_sf"/>
</dbReference>
<dbReference type="Proteomes" id="UP000642993">
    <property type="component" value="Unassembled WGS sequence"/>
</dbReference>
<dbReference type="PRINTS" id="PR00778">
    <property type="entry name" value="HTHARSR"/>
</dbReference>
<protein>
    <submittedName>
        <fullName evidence="2">Winged helix-turn-helix transcriptional regulator</fullName>
    </submittedName>
</protein>
<dbReference type="Gene3D" id="1.10.10.10">
    <property type="entry name" value="Winged helix-like DNA-binding domain superfamily/Winged helix DNA-binding domain"/>
    <property type="match status" value="1"/>
</dbReference>
<dbReference type="PANTHER" id="PTHR38600">
    <property type="entry name" value="TRANSCRIPTIONAL REGULATORY PROTEIN"/>
    <property type="match status" value="1"/>
</dbReference>
<proteinExistence type="predicted"/>
<dbReference type="InterPro" id="IPR036388">
    <property type="entry name" value="WH-like_DNA-bd_sf"/>
</dbReference>
<feature type="domain" description="HTH arsR-type" evidence="1">
    <location>
        <begin position="1"/>
        <end position="92"/>
    </location>
</feature>
<dbReference type="InterPro" id="IPR001845">
    <property type="entry name" value="HTH_ArsR_DNA-bd_dom"/>
</dbReference>
<dbReference type="PANTHER" id="PTHR38600:SF1">
    <property type="entry name" value="TRANSCRIPTIONAL REGULATORY PROTEIN"/>
    <property type="match status" value="1"/>
</dbReference>
<dbReference type="SUPFAM" id="SSF46785">
    <property type="entry name" value="Winged helix' DNA-binding domain"/>
    <property type="match status" value="1"/>
</dbReference>
<dbReference type="GO" id="GO:0003700">
    <property type="term" value="F:DNA-binding transcription factor activity"/>
    <property type="evidence" value="ECO:0007669"/>
    <property type="project" value="InterPro"/>
</dbReference>
<gene>
    <name evidence="2" type="ORF">HT102_10560</name>
</gene>
<dbReference type="InterPro" id="IPR011991">
    <property type="entry name" value="ArsR-like_HTH"/>
</dbReference>
<evidence type="ECO:0000313" key="3">
    <source>
        <dbReference type="Proteomes" id="UP000642993"/>
    </source>
</evidence>
<comment type="caution">
    <text evidence="2">The sequence shown here is derived from an EMBL/GenBank/DDBJ whole genome shotgun (WGS) entry which is preliminary data.</text>
</comment>
<name>A0A927PLB4_9ACTN</name>
<dbReference type="EMBL" id="JACYWE010000006">
    <property type="protein sequence ID" value="MBD8506930.1"/>
    <property type="molecule type" value="Genomic_DNA"/>
</dbReference>
<dbReference type="SMART" id="SM00418">
    <property type="entry name" value="HTH_ARSR"/>
    <property type="match status" value="1"/>
</dbReference>
<dbReference type="Pfam" id="PF01022">
    <property type="entry name" value="HTH_5"/>
    <property type="match status" value="1"/>
</dbReference>
<sequence>MDWVKVAHAVADPVRREILEMLRDSPLTAGQIADQFPISRPAVSRHLRILRDCGLVSESPGANDGRSRVYHLDARPLQELDRWLTGFRFSWSQALDALGTEVYRTQRDRRNAKIYHPQEKRNSA</sequence>
<dbReference type="NCBIfam" id="NF033788">
    <property type="entry name" value="HTH_metalloreg"/>
    <property type="match status" value="1"/>
</dbReference>
<dbReference type="PROSITE" id="PS50987">
    <property type="entry name" value="HTH_ARSR_2"/>
    <property type="match status" value="1"/>
</dbReference>